<name>A0A1M5AY92_9THEO</name>
<accession>A0A1M5AY92</accession>
<dbReference type="STRING" id="1121256.SAMN02746089_01740"/>
<dbReference type="Proteomes" id="UP000184088">
    <property type="component" value="Unassembled WGS sequence"/>
</dbReference>
<evidence type="ECO:0000313" key="1">
    <source>
        <dbReference type="EMBL" id="SHF35173.1"/>
    </source>
</evidence>
<dbReference type="EMBL" id="FQVH01000019">
    <property type="protein sequence ID" value="SHF35173.1"/>
    <property type="molecule type" value="Genomic_DNA"/>
</dbReference>
<evidence type="ECO:0000313" key="2">
    <source>
        <dbReference type="Proteomes" id="UP000184088"/>
    </source>
</evidence>
<keyword evidence="2" id="KW-1185">Reference proteome</keyword>
<gene>
    <name evidence="1" type="ORF">SAMN02746089_01740</name>
</gene>
<protein>
    <submittedName>
        <fullName evidence="1">Uncharacterized protein</fullName>
    </submittedName>
</protein>
<organism evidence="1 2">
    <name type="scientific">Caldanaerobius fijiensis DSM 17918</name>
    <dbReference type="NCBI Taxonomy" id="1121256"/>
    <lineage>
        <taxon>Bacteria</taxon>
        <taxon>Bacillati</taxon>
        <taxon>Bacillota</taxon>
        <taxon>Clostridia</taxon>
        <taxon>Thermoanaerobacterales</taxon>
        <taxon>Thermoanaerobacteraceae</taxon>
        <taxon>Caldanaerobius</taxon>
    </lineage>
</organism>
<proteinExistence type="predicted"/>
<sequence length="115" mass="13295">MVLPGPDGKPVDVDKVLNQMLYMSEDEVKKAASDLVWIANENAFGLDWFQNVTGTWFNMRTTKMAKGWPMQDQIQKYNRDMPLPTDPEDIERIAETNFGFCNNTIMMIMQGWMPN</sequence>
<dbReference type="AlphaFoldDB" id="A0A1M5AY92"/>
<reference evidence="1 2" key="1">
    <citation type="submission" date="2016-11" db="EMBL/GenBank/DDBJ databases">
        <authorList>
            <person name="Jaros S."/>
            <person name="Januszkiewicz K."/>
            <person name="Wedrychowicz H."/>
        </authorList>
    </citation>
    <scope>NUCLEOTIDE SEQUENCE [LARGE SCALE GENOMIC DNA]</scope>
    <source>
        <strain evidence="1 2">DSM 17918</strain>
    </source>
</reference>